<evidence type="ECO:0000256" key="2">
    <source>
        <dbReference type="ARBA" id="ARBA00008472"/>
    </source>
</evidence>
<dbReference type="Gene3D" id="1.20.58.1610">
    <property type="entry name" value="NADH:ubiquinone/plastoquinone oxidoreductase, chain 3"/>
    <property type="match status" value="1"/>
</dbReference>
<gene>
    <name evidence="10" type="primary">ND3</name>
</gene>
<keyword evidence="7 9" id="KW-0472">Membrane</keyword>
<dbReference type="InterPro" id="IPR038430">
    <property type="entry name" value="NDAH_ubi_oxred_su3_sf"/>
</dbReference>
<reference evidence="10" key="1">
    <citation type="submission" date="2015-06" db="EMBL/GenBank/DDBJ databases">
        <title>High-throughput detection of wild bee species with mitogenome skimming and resequencing (mt-S/R).</title>
        <authorList>
            <person name="Tang M."/>
            <person name="Hardman C."/>
            <person name="Ji Y."/>
            <person name="Meng G."/>
            <person name="Liu S."/>
            <person name="Tan M."/>
            <person name="Yang S."/>
            <person name="Yang C."/>
            <person name="Moss E."/>
            <person name="Nevard T."/>
            <person name="Potts S.G."/>
            <person name="Zhou X."/>
            <person name="Yu D.W."/>
        </authorList>
    </citation>
    <scope>NUCLEOTIDE SEQUENCE</scope>
</reference>
<dbReference type="AlphaFoldDB" id="A0A0S2LSZ6"/>
<feature type="transmembrane region" description="Helical" evidence="9">
    <location>
        <begin position="59"/>
        <end position="83"/>
    </location>
</feature>
<comment type="subcellular location">
    <subcellularLocation>
        <location evidence="1">Membrane</location>
    </subcellularLocation>
    <subcellularLocation>
        <location evidence="9">Mitochondrion membrane</location>
        <topology evidence="9">Multi-pass membrane protein</topology>
    </subcellularLocation>
</comment>
<keyword evidence="9" id="KW-0249">Electron transport</keyword>
<evidence type="ECO:0000256" key="3">
    <source>
        <dbReference type="ARBA" id="ARBA00021007"/>
    </source>
</evidence>
<keyword evidence="9" id="KW-0520">NAD</keyword>
<keyword evidence="4 9" id="KW-0813">Transport</keyword>
<proteinExistence type="inferred from homology"/>
<name>A0A0S2LSZ6_BOMLA</name>
<evidence type="ECO:0000256" key="5">
    <source>
        <dbReference type="ARBA" id="ARBA00022692"/>
    </source>
</evidence>
<evidence type="ECO:0000256" key="9">
    <source>
        <dbReference type="RuleBase" id="RU003640"/>
    </source>
</evidence>
<comment type="function">
    <text evidence="9">Core subunit of the mitochondrial membrane respiratory chain NADH dehydrogenase (Complex I) which catalyzes electron transfer from NADH through the respiratory chain, using ubiquinone as an electron acceptor. Essential for the catalytic activity of complex I.</text>
</comment>
<evidence type="ECO:0000256" key="8">
    <source>
        <dbReference type="ARBA" id="ARBA00049551"/>
    </source>
</evidence>
<keyword evidence="9 10" id="KW-0496">Mitochondrion</keyword>
<dbReference type="GO" id="GO:0008137">
    <property type="term" value="F:NADH dehydrogenase (ubiquinone) activity"/>
    <property type="evidence" value="ECO:0007669"/>
    <property type="project" value="UniProtKB-UniRule"/>
</dbReference>
<organism evidence="10">
    <name type="scientific">Bombus lapidarius</name>
    <name type="common">Red-tailed bumblebee</name>
    <name type="synonym">Apis lapidaria</name>
    <dbReference type="NCBI Taxonomy" id="30192"/>
    <lineage>
        <taxon>Eukaryota</taxon>
        <taxon>Metazoa</taxon>
        <taxon>Ecdysozoa</taxon>
        <taxon>Arthropoda</taxon>
        <taxon>Hexapoda</taxon>
        <taxon>Insecta</taxon>
        <taxon>Pterygota</taxon>
        <taxon>Neoptera</taxon>
        <taxon>Endopterygota</taxon>
        <taxon>Hymenoptera</taxon>
        <taxon>Apocrita</taxon>
        <taxon>Aculeata</taxon>
        <taxon>Apoidea</taxon>
        <taxon>Anthophila</taxon>
        <taxon>Apidae</taxon>
        <taxon>Bombus</taxon>
        <taxon>Melanobombus</taxon>
    </lineage>
</organism>
<feature type="transmembrane region" description="Helical" evidence="9">
    <location>
        <begin position="6"/>
        <end position="27"/>
    </location>
</feature>
<protein>
    <recommendedName>
        <fullName evidence="3 9">NADH-ubiquinone oxidoreductase chain 3</fullName>
        <ecNumber evidence="9">7.1.1.2</ecNumber>
    </recommendedName>
</protein>
<sequence length="119" mass="14501">MYLINNLSFYLLIFIILMTILILNKLLAIHKKFNFEKNLPYECGFNPITKMNLPFSLPFYMISLTFLIFDVEIILLIPLITYIKTLNLLYLFILMTFFIYMLIFSLLMEWYCNFLNWMY</sequence>
<dbReference type="InterPro" id="IPR000440">
    <property type="entry name" value="NADH_UbQ/plastoQ_OxRdtase_su3"/>
</dbReference>
<comment type="similarity">
    <text evidence="2 9">Belongs to the complex I subunit 3 family.</text>
</comment>
<feature type="transmembrane region" description="Helical" evidence="9">
    <location>
        <begin position="89"/>
        <end position="112"/>
    </location>
</feature>
<dbReference type="GO" id="GO:0030964">
    <property type="term" value="C:NADH dehydrogenase complex"/>
    <property type="evidence" value="ECO:0007669"/>
    <property type="project" value="TreeGrafter"/>
</dbReference>
<keyword evidence="9" id="KW-0679">Respiratory chain</keyword>
<accession>A0A0S2LSZ6</accession>
<dbReference type="GO" id="GO:0031966">
    <property type="term" value="C:mitochondrial membrane"/>
    <property type="evidence" value="ECO:0007669"/>
    <property type="project" value="UniProtKB-SubCell"/>
</dbReference>
<dbReference type="EC" id="7.1.1.2" evidence="9"/>
<keyword evidence="5 9" id="KW-0812">Transmembrane</keyword>
<evidence type="ECO:0000256" key="6">
    <source>
        <dbReference type="ARBA" id="ARBA00022989"/>
    </source>
</evidence>
<evidence type="ECO:0000256" key="7">
    <source>
        <dbReference type="ARBA" id="ARBA00023136"/>
    </source>
</evidence>
<comment type="catalytic activity">
    <reaction evidence="8 9">
        <text>a ubiquinone + NADH + 5 H(+)(in) = a ubiquinol + NAD(+) + 4 H(+)(out)</text>
        <dbReference type="Rhea" id="RHEA:29091"/>
        <dbReference type="Rhea" id="RHEA-COMP:9565"/>
        <dbReference type="Rhea" id="RHEA-COMP:9566"/>
        <dbReference type="ChEBI" id="CHEBI:15378"/>
        <dbReference type="ChEBI" id="CHEBI:16389"/>
        <dbReference type="ChEBI" id="CHEBI:17976"/>
        <dbReference type="ChEBI" id="CHEBI:57540"/>
        <dbReference type="ChEBI" id="CHEBI:57945"/>
        <dbReference type="EC" id="7.1.1.2"/>
    </reaction>
</comment>
<dbReference type="PANTHER" id="PTHR11058">
    <property type="entry name" value="NADH-UBIQUINONE OXIDOREDUCTASE CHAIN 3"/>
    <property type="match status" value="1"/>
</dbReference>
<evidence type="ECO:0000256" key="4">
    <source>
        <dbReference type="ARBA" id="ARBA00022448"/>
    </source>
</evidence>
<evidence type="ECO:0000256" key="1">
    <source>
        <dbReference type="ARBA" id="ARBA00004370"/>
    </source>
</evidence>
<evidence type="ECO:0000313" key="10">
    <source>
        <dbReference type="EMBL" id="ALO64610.1"/>
    </source>
</evidence>
<dbReference type="PANTHER" id="PTHR11058:SF9">
    <property type="entry name" value="NADH-UBIQUINONE OXIDOREDUCTASE CHAIN 3"/>
    <property type="match status" value="1"/>
</dbReference>
<dbReference type="Pfam" id="PF00507">
    <property type="entry name" value="Oxidored_q4"/>
    <property type="match status" value="1"/>
</dbReference>
<keyword evidence="9" id="KW-0830">Ubiquinone</keyword>
<keyword evidence="6 9" id="KW-1133">Transmembrane helix</keyword>
<dbReference type="EMBL" id="KT164641">
    <property type="protein sequence ID" value="ALO64610.1"/>
    <property type="molecule type" value="Genomic_DNA"/>
</dbReference>
<geneLocation type="mitochondrion" evidence="10"/>
<keyword evidence="9" id="KW-1278">Translocase</keyword>